<feature type="region of interest" description="Disordered" evidence="1">
    <location>
        <begin position="159"/>
        <end position="244"/>
    </location>
</feature>
<feature type="compositionally biased region" description="Polar residues" evidence="1">
    <location>
        <begin position="134"/>
        <end position="144"/>
    </location>
</feature>
<organism evidence="2 3">
    <name type="scientific">Ceraceosorus guamensis</name>
    <dbReference type="NCBI Taxonomy" id="1522189"/>
    <lineage>
        <taxon>Eukaryota</taxon>
        <taxon>Fungi</taxon>
        <taxon>Dikarya</taxon>
        <taxon>Basidiomycota</taxon>
        <taxon>Ustilaginomycotina</taxon>
        <taxon>Exobasidiomycetes</taxon>
        <taxon>Ceraceosorales</taxon>
        <taxon>Ceraceosoraceae</taxon>
        <taxon>Ceraceosorus</taxon>
    </lineage>
</organism>
<dbReference type="EMBL" id="KZ819421">
    <property type="protein sequence ID" value="PWN40317.1"/>
    <property type="molecule type" value="Genomic_DNA"/>
</dbReference>
<dbReference type="GeneID" id="37033002"/>
<evidence type="ECO:0000313" key="2">
    <source>
        <dbReference type="EMBL" id="PWN40317.1"/>
    </source>
</evidence>
<dbReference type="OrthoDB" id="2554945at2759"/>
<accession>A0A316VRU4</accession>
<feature type="compositionally biased region" description="Basic and acidic residues" evidence="1">
    <location>
        <begin position="68"/>
        <end position="77"/>
    </location>
</feature>
<evidence type="ECO:0000313" key="3">
    <source>
        <dbReference type="Proteomes" id="UP000245783"/>
    </source>
</evidence>
<feature type="region of interest" description="Disordered" evidence="1">
    <location>
        <begin position="31"/>
        <end position="145"/>
    </location>
</feature>
<proteinExistence type="predicted"/>
<dbReference type="InParanoid" id="A0A316VRU4"/>
<keyword evidence="3" id="KW-1185">Reference proteome</keyword>
<feature type="compositionally biased region" description="Polar residues" evidence="1">
    <location>
        <begin position="159"/>
        <end position="172"/>
    </location>
</feature>
<gene>
    <name evidence="2" type="ORF">IE81DRAFT_232329</name>
</gene>
<evidence type="ECO:0000256" key="1">
    <source>
        <dbReference type="SAM" id="MobiDB-lite"/>
    </source>
</evidence>
<feature type="compositionally biased region" description="Basic residues" evidence="1">
    <location>
        <begin position="85"/>
        <end position="96"/>
    </location>
</feature>
<feature type="region of interest" description="Disordered" evidence="1">
    <location>
        <begin position="289"/>
        <end position="366"/>
    </location>
</feature>
<reference evidence="2 3" key="1">
    <citation type="journal article" date="2018" name="Mol. Biol. Evol.">
        <title>Broad Genomic Sampling Reveals a Smut Pathogenic Ancestry of the Fungal Clade Ustilaginomycotina.</title>
        <authorList>
            <person name="Kijpornyongpan T."/>
            <person name="Mondo S.J."/>
            <person name="Barry K."/>
            <person name="Sandor L."/>
            <person name="Lee J."/>
            <person name="Lipzen A."/>
            <person name="Pangilinan J."/>
            <person name="LaButti K."/>
            <person name="Hainaut M."/>
            <person name="Henrissat B."/>
            <person name="Grigoriev I.V."/>
            <person name="Spatafora J.W."/>
            <person name="Aime M.C."/>
        </authorList>
    </citation>
    <scope>NUCLEOTIDE SEQUENCE [LARGE SCALE GENOMIC DNA]</scope>
    <source>
        <strain evidence="2 3">MCA 4658</strain>
    </source>
</reference>
<feature type="compositionally biased region" description="Low complexity" evidence="1">
    <location>
        <begin position="97"/>
        <end position="111"/>
    </location>
</feature>
<dbReference type="Proteomes" id="UP000245783">
    <property type="component" value="Unassembled WGS sequence"/>
</dbReference>
<feature type="compositionally biased region" description="Basic and acidic residues" evidence="1">
    <location>
        <begin position="232"/>
        <end position="244"/>
    </location>
</feature>
<name>A0A316VRU4_9BASI</name>
<dbReference type="RefSeq" id="XP_025367477.1">
    <property type="nucleotide sequence ID" value="XM_025511132.1"/>
</dbReference>
<feature type="compositionally biased region" description="Basic residues" evidence="1">
    <location>
        <begin position="31"/>
        <end position="42"/>
    </location>
</feature>
<feature type="compositionally biased region" description="Basic and acidic residues" evidence="1">
    <location>
        <begin position="179"/>
        <end position="218"/>
    </location>
</feature>
<sequence length="381" mass="41968">MWDSSAEPGPMTWEQVRIRCGMTTKRAMRMTMRKMKRPKRLRTSIAGKPWSKGEQQRKRKKRVGRSALVRDSERSDRSTLPPRTLSRKAARSRAAKARQTAALASKSILKAKATRGDAALSGLSGEEEEDKVVSSLTATSQSTRLDPKIFESVFGSAASLQGNGSEISNRPTTAGELAEALKERRQVHRAEKERKNREGGVVRGRDGESMKRLRDGRTVVRSAAAPRIDLPGSHEDANPDRMTRHHEEREDILLPQPVSFRAGETRPAARSRAFLKRSLKLYSAEQAARKAVKERARKTNVKGTATPKKTTDDPLGMEDPAFLPGGEFYKGDKKLTGKRGKRGRAPVPKKDSAFGRSASSHAAFGRTANQGPALLFSASAF</sequence>
<dbReference type="AlphaFoldDB" id="A0A316VRU4"/>
<protein>
    <submittedName>
        <fullName evidence="2">Uncharacterized protein</fullName>
    </submittedName>
</protein>